<evidence type="ECO:0000313" key="1">
    <source>
        <dbReference type="EMBL" id="KAL3790085.1"/>
    </source>
</evidence>
<dbReference type="AlphaFoldDB" id="A0ABD3PPX7"/>
<accession>A0ABD3PPX7</accession>
<proteinExistence type="predicted"/>
<gene>
    <name evidence="1" type="ORF">ACHAWO_004842</name>
</gene>
<dbReference type="Proteomes" id="UP001530400">
    <property type="component" value="Unassembled WGS sequence"/>
</dbReference>
<protein>
    <submittedName>
        <fullName evidence="1">Uncharacterized protein</fullName>
    </submittedName>
</protein>
<evidence type="ECO:0000313" key="2">
    <source>
        <dbReference type="Proteomes" id="UP001530400"/>
    </source>
</evidence>
<reference evidence="1 2" key="1">
    <citation type="submission" date="2024-10" db="EMBL/GenBank/DDBJ databases">
        <title>Updated reference genomes for cyclostephanoid diatoms.</title>
        <authorList>
            <person name="Roberts W.R."/>
            <person name="Alverson A.J."/>
        </authorList>
    </citation>
    <scope>NUCLEOTIDE SEQUENCE [LARGE SCALE GENOMIC DNA]</scope>
    <source>
        <strain evidence="1 2">AJA010-31</strain>
    </source>
</reference>
<dbReference type="EMBL" id="JALLPJ020000511">
    <property type="protein sequence ID" value="KAL3790085.1"/>
    <property type="molecule type" value="Genomic_DNA"/>
</dbReference>
<comment type="caution">
    <text evidence="1">The sequence shown here is derived from an EMBL/GenBank/DDBJ whole genome shotgun (WGS) entry which is preliminary data.</text>
</comment>
<organism evidence="1 2">
    <name type="scientific">Cyclotella atomus</name>
    <dbReference type="NCBI Taxonomy" id="382360"/>
    <lineage>
        <taxon>Eukaryota</taxon>
        <taxon>Sar</taxon>
        <taxon>Stramenopiles</taxon>
        <taxon>Ochrophyta</taxon>
        <taxon>Bacillariophyta</taxon>
        <taxon>Coscinodiscophyceae</taxon>
        <taxon>Thalassiosirophycidae</taxon>
        <taxon>Stephanodiscales</taxon>
        <taxon>Stephanodiscaceae</taxon>
        <taxon>Cyclotella</taxon>
    </lineage>
</organism>
<name>A0ABD3PPX7_9STRA</name>
<sequence>MLLSHHPSYKLFRWNTIHGIDYPIADLPEQQRLTDLETQMDKGNHKSALQPEAIEHVTKAMHSNISLGYTIPITLDGIRHLKEAVVYLIGLQHQLTINENGAIIPKKRISHDLSNKQDLKRSINQRVDKHQLSSVLYGYALLPTWTSDDGHEIGALLTRLPFGSSPAPANFSVASDIICDLAPSNDLTQCEKSDPNKLSSPLQHLIPETKLLPTNIPFSEALEAQCLIT</sequence>
<keyword evidence="2" id="KW-1185">Reference proteome</keyword>